<comment type="caution">
    <text evidence="1">The sequence shown here is derived from an EMBL/GenBank/DDBJ whole genome shotgun (WGS) entry which is preliminary data.</text>
</comment>
<dbReference type="RefSeq" id="WP_126187892.1">
    <property type="nucleotide sequence ID" value="NZ_PELM01000455.1"/>
</dbReference>
<evidence type="ECO:0000313" key="3">
    <source>
        <dbReference type="Proteomes" id="UP000286712"/>
    </source>
</evidence>
<dbReference type="CDD" id="cd04645">
    <property type="entry name" value="LbH_gamma_CA_like"/>
    <property type="match status" value="1"/>
</dbReference>
<evidence type="ECO:0000313" key="4">
    <source>
        <dbReference type="Proteomes" id="UP000288082"/>
    </source>
</evidence>
<proteinExistence type="predicted"/>
<dbReference type="InterPro" id="IPR047324">
    <property type="entry name" value="LbH_gamma_CA-like"/>
</dbReference>
<dbReference type="Proteomes" id="UP000288082">
    <property type="component" value="Unassembled WGS sequence"/>
</dbReference>
<dbReference type="InterPro" id="IPR011004">
    <property type="entry name" value="Trimer_LpxA-like_sf"/>
</dbReference>
<dbReference type="Gene3D" id="2.160.10.10">
    <property type="entry name" value="Hexapeptide repeat proteins"/>
    <property type="match status" value="1"/>
</dbReference>
<dbReference type="PANTHER" id="PTHR13061">
    <property type="entry name" value="DYNACTIN SUBUNIT P25"/>
    <property type="match status" value="1"/>
</dbReference>
<dbReference type="InterPro" id="IPR050484">
    <property type="entry name" value="Transf_Hexapept/Carb_Anhydrase"/>
</dbReference>
<evidence type="ECO:0000313" key="2">
    <source>
        <dbReference type="EMBL" id="RTH21465.1"/>
    </source>
</evidence>
<dbReference type="EMBL" id="PELW01000395">
    <property type="protein sequence ID" value="RTH21465.1"/>
    <property type="molecule type" value="Genomic_DNA"/>
</dbReference>
<dbReference type="Proteomes" id="UP000286712">
    <property type="component" value="Unassembled WGS sequence"/>
</dbReference>
<sequence length="179" mass="18462">MAFLIAFEDKVPKVHPTAFLAPTATLVGDVVVEEGASVWFGAVLRGDFDRIVVGAGSCVQDNAVIHTAEGLPTVIGPSVTVAHLAYLEGCVVEEGALVGVGALVLQRARVGRGAVVAAGSVVLEGMEVPPGTLAAGAPAQVKKALSGSSRAWAEMAAREYRALSQRYLKGARPWDSRGT</sequence>
<reference evidence="3 4" key="1">
    <citation type="journal article" date="2019" name="Extremophiles">
        <title>Biogeography of thermophiles and predominance of Thermus scotoductus in domestic water heaters.</title>
        <authorList>
            <person name="Wilpiszeski R.L."/>
            <person name="Zhang Z."/>
            <person name="House C.H."/>
        </authorList>
    </citation>
    <scope>NUCLEOTIDE SEQUENCE [LARGE SCALE GENOMIC DNA]</scope>
    <source>
        <strain evidence="2 3">27_S27</strain>
        <strain evidence="1 4">38_S38</strain>
    </source>
</reference>
<dbReference type="EMBL" id="PELM01000455">
    <property type="protein sequence ID" value="RTG99776.1"/>
    <property type="molecule type" value="Genomic_DNA"/>
</dbReference>
<organism evidence="1 4">
    <name type="scientific">Thermus scotoductus</name>
    <dbReference type="NCBI Taxonomy" id="37636"/>
    <lineage>
        <taxon>Bacteria</taxon>
        <taxon>Thermotogati</taxon>
        <taxon>Deinococcota</taxon>
        <taxon>Deinococci</taxon>
        <taxon>Thermales</taxon>
        <taxon>Thermaceae</taxon>
        <taxon>Thermus</taxon>
    </lineage>
</organism>
<dbReference type="AlphaFoldDB" id="A0A430QXC3"/>
<accession>A0A430QXC3</accession>
<gene>
    <name evidence="2" type="ORF">CSW40_13055</name>
    <name evidence="1" type="ORF">CSW50_11945</name>
</gene>
<name>A0A430QXC3_THESC</name>
<dbReference type="SUPFAM" id="SSF51161">
    <property type="entry name" value="Trimeric LpxA-like enzymes"/>
    <property type="match status" value="1"/>
</dbReference>
<dbReference type="PANTHER" id="PTHR13061:SF29">
    <property type="entry name" value="GAMMA CARBONIC ANHYDRASE-LIKE 1, MITOCHONDRIAL-RELATED"/>
    <property type="match status" value="1"/>
</dbReference>
<evidence type="ECO:0000313" key="1">
    <source>
        <dbReference type="EMBL" id="RTG99776.1"/>
    </source>
</evidence>
<protein>
    <submittedName>
        <fullName evidence="1">Gamma carbonic anhydrase family protein</fullName>
    </submittedName>
</protein>